<feature type="domain" description="Disease resistance protein winged helix" evidence="3">
    <location>
        <begin position="4"/>
        <end position="43"/>
    </location>
</feature>
<evidence type="ECO:0000259" key="3">
    <source>
        <dbReference type="Pfam" id="PF23559"/>
    </source>
</evidence>
<dbReference type="EMBL" id="JBEAFC010000008">
    <property type="protein sequence ID" value="KAL1546816.1"/>
    <property type="molecule type" value="Genomic_DNA"/>
</dbReference>
<evidence type="ECO:0000256" key="2">
    <source>
        <dbReference type="ARBA" id="ARBA00022840"/>
    </source>
</evidence>
<proteinExistence type="predicted"/>
<protein>
    <submittedName>
        <fullName evidence="4">Late blight resistance protein R1B-16</fullName>
    </submittedName>
</protein>
<accession>A0ABD1GRP5</accession>
<name>A0ABD1GRP5_SALDI</name>
<dbReference type="AlphaFoldDB" id="A0ABD1GRP5"/>
<gene>
    <name evidence="4" type="ORF">AAHA92_23365</name>
</gene>
<sequence length="70" mass="8107">MAAFPEDYDIHASELIKLWVAEGFLDCRNESKSVEVVAEQLHSMMRDFCERQAGKRSSFFMSRTTFLILS</sequence>
<evidence type="ECO:0000256" key="1">
    <source>
        <dbReference type="ARBA" id="ARBA00022741"/>
    </source>
</evidence>
<reference evidence="4 5" key="1">
    <citation type="submission" date="2024-06" db="EMBL/GenBank/DDBJ databases">
        <title>A chromosome level genome sequence of Diviner's sage (Salvia divinorum).</title>
        <authorList>
            <person name="Ford S.A."/>
            <person name="Ro D.-K."/>
            <person name="Ness R.W."/>
            <person name="Phillips M.A."/>
        </authorList>
    </citation>
    <scope>NUCLEOTIDE SEQUENCE [LARGE SCALE GENOMIC DNA]</scope>
    <source>
        <strain evidence="4">SAF-2024a</strain>
        <tissue evidence="4">Leaf</tissue>
    </source>
</reference>
<keyword evidence="2" id="KW-0067">ATP-binding</keyword>
<dbReference type="InterPro" id="IPR058922">
    <property type="entry name" value="WHD_DRP"/>
</dbReference>
<dbReference type="Proteomes" id="UP001567538">
    <property type="component" value="Unassembled WGS sequence"/>
</dbReference>
<comment type="caution">
    <text evidence="4">The sequence shown here is derived from an EMBL/GenBank/DDBJ whole genome shotgun (WGS) entry which is preliminary data.</text>
</comment>
<dbReference type="Pfam" id="PF23559">
    <property type="entry name" value="WHD_DRP"/>
    <property type="match status" value="1"/>
</dbReference>
<keyword evidence="1" id="KW-0547">Nucleotide-binding</keyword>
<evidence type="ECO:0000313" key="4">
    <source>
        <dbReference type="EMBL" id="KAL1546816.1"/>
    </source>
</evidence>
<organism evidence="4 5">
    <name type="scientific">Salvia divinorum</name>
    <name type="common">Maria pastora</name>
    <name type="synonym">Diviner's sage</name>
    <dbReference type="NCBI Taxonomy" id="28513"/>
    <lineage>
        <taxon>Eukaryota</taxon>
        <taxon>Viridiplantae</taxon>
        <taxon>Streptophyta</taxon>
        <taxon>Embryophyta</taxon>
        <taxon>Tracheophyta</taxon>
        <taxon>Spermatophyta</taxon>
        <taxon>Magnoliopsida</taxon>
        <taxon>eudicotyledons</taxon>
        <taxon>Gunneridae</taxon>
        <taxon>Pentapetalae</taxon>
        <taxon>asterids</taxon>
        <taxon>lamiids</taxon>
        <taxon>Lamiales</taxon>
        <taxon>Lamiaceae</taxon>
        <taxon>Nepetoideae</taxon>
        <taxon>Mentheae</taxon>
        <taxon>Salviinae</taxon>
        <taxon>Salvia</taxon>
        <taxon>Salvia subgen. Calosphace</taxon>
    </lineage>
</organism>
<evidence type="ECO:0000313" key="5">
    <source>
        <dbReference type="Proteomes" id="UP001567538"/>
    </source>
</evidence>
<keyword evidence="5" id="KW-1185">Reference proteome</keyword>